<reference evidence="2" key="1">
    <citation type="submission" date="2023-06" db="EMBL/GenBank/DDBJ databases">
        <title>Male Hemibagrus guttatus genome.</title>
        <authorList>
            <person name="Bian C."/>
        </authorList>
    </citation>
    <scope>NUCLEOTIDE SEQUENCE</scope>
    <source>
        <strain evidence="2">Male_cb2023</strain>
        <tissue evidence="2">Muscle</tissue>
    </source>
</reference>
<evidence type="ECO:0000256" key="1">
    <source>
        <dbReference type="SAM" id="MobiDB-lite"/>
    </source>
</evidence>
<dbReference type="EMBL" id="JAUCMX010000022">
    <property type="protein sequence ID" value="KAK3513192.1"/>
    <property type="molecule type" value="Genomic_DNA"/>
</dbReference>
<name>A0AAE0Q3M9_9TELE</name>
<sequence>MELIIDFRREKGRTHDPIHINGMAIERISSFKILGTHISEDLSWTTNTSSLVKKAHQRPFLPKHPEEEPPVLNHPGELLPLRD</sequence>
<dbReference type="AlphaFoldDB" id="A0AAE0Q3M9"/>
<evidence type="ECO:0000313" key="2">
    <source>
        <dbReference type="EMBL" id="KAK3513192.1"/>
    </source>
</evidence>
<organism evidence="2 3">
    <name type="scientific">Hemibagrus guttatus</name>
    <dbReference type="NCBI Taxonomy" id="175788"/>
    <lineage>
        <taxon>Eukaryota</taxon>
        <taxon>Metazoa</taxon>
        <taxon>Chordata</taxon>
        <taxon>Craniata</taxon>
        <taxon>Vertebrata</taxon>
        <taxon>Euteleostomi</taxon>
        <taxon>Actinopterygii</taxon>
        <taxon>Neopterygii</taxon>
        <taxon>Teleostei</taxon>
        <taxon>Ostariophysi</taxon>
        <taxon>Siluriformes</taxon>
        <taxon>Bagridae</taxon>
        <taxon>Hemibagrus</taxon>
    </lineage>
</organism>
<feature type="region of interest" description="Disordered" evidence="1">
    <location>
        <begin position="56"/>
        <end position="83"/>
    </location>
</feature>
<evidence type="ECO:0000313" key="3">
    <source>
        <dbReference type="Proteomes" id="UP001274896"/>
    </source>
</evidence>
<protein>
    <submittedName>
        <fullName evidence="2">Uncharacterized protein</fullName>
    </submittedName>
</protein>
<proteinExistence type="predicted"/>
<comment type="caution">
    <text evidence="2">The sequence shown here is derived from an EMBL/GenBank/DDBJ whole genome shotgun (WGS) entry which is preliminary data.</text>
</comment>
<keyword evidence="3" id="KW-1185">Reference proteome</keyword>
<accession>A0AAE0Q3M9</accession>
<gene>
    <name evidence="2" type="ORF">QTP70_009759</name>
</gene>
<dbReference type="Proteomes" id="UP001274896">
    <property type="component" value="Unassembled WGS sequence"/>
</dbReference>